<dbReference type="EMBL" id="ASRX01000093">
    <property type="protein sequence ID" value="EYF00982.1"/>
    <property type="molecule type" value="Genomic_DNA"/>
</dbReference>
<comment type="caution">
    <text evidence="4">The sequence shown here is derived from an EMBL/GenBank/DDBJ whole genome shotgun (WGS) entry which is preliminary data.</text>
</comment>
<feature type="domain" description="PDZ" evidence="3">
    <location>
        <begin position="110"/>
        <end position="166"/>
    </location>
</feature>
<feature type="region of interest" description="Disordered" evidence="1">
    <location>
        <begin position="28"/>
        <end position="100"/>
    </location>
</feature>
<organism evidence="4 5">
    <name type="scientific">Chondromyces apiculatus DSM 436</name>
    <dbReference type="NCBI Taxonomy" id="1192034"/>
    <lineage>
        <taxon>Bacteria</taxon>
        <taxon>Pseudomonadati</taxon>
        <taxon>Myxococcota</taxon>
        <taxon>Polyangia</taxon>
        <taxon>Polyangiales</taxon>
        <taxon>Polyangiaceae</taxon>
        <taxon>Chondromyces</taxon>
    </lineage>
</organism>
<keyword evidence="2" id="KW-0732">Signal</keyword>
<feature type="compositionally biased region" description="Low complexity" evidence="1">
    <location>
        <begin position="311"/>
        <end position="324"/>
    </location>
</feature>
<feature type="compositionally biased region" description="Gly residues" evidence="1">
    <location>
        <begin position="325"/>
        <end position="367"/>
    </location>
</feature>
<dbReference type="OrthoDB" id="5517150at2"/>
<gene>
    <name evidence="4" type="ORF">CAP_8850</name>
</gene>
<dbReference type="InterPro" id="IPR036034">
    <property type="entry name" value="PDZ_sf"/>
</dbReference>
<feature type="region of interest" description="Disordered" evidence="1">
    <location>
        <begin position="307"/>
        <end position="367"/>
    </location>
</feature>
<dbReference type="SUPFAM" id="SSF50156">
    <property type="entry name" value="PDZ domain-like"/>
    <property type="match status" value="1"/>
</dbReference>
<dbReference type="Pfam" id="PF13180">
    <property type="entry name" value="PDZ_2"/>
    <property type="match status" value="1"/>
</dbReference>
<evidence type="ECO:0000313" key="4">
    <source>
        <dbReference type="EMBL" id="EYF00982.1"/>
    </source>
</evidence>
<reference evidence="4 5" key="1">
    <citation type="submission" date="2013-05" db="EMBL/GenBank/DDBJ databases">
        <title>Genome assembly of Chondromyces apiculatus DSM 436.</title>
        <authorList>
            <person name="Sharma G."/>
            <person name="Khatri I."/>
            <person name="Kaur C."/>
            <person name="Mayilraj S."/>
            <person name="Subramanian S."/>
        </authorList>
    </citation>
    <scope>NUCLEOTIDE SEQUENCE [LARGE SCALE GENOMIC DNA]</scope>
    <source>
        <strain evidence="4 5">DSM 436</strain>
    </source>
</reference>
<feature type="compositionally biased region" description="Basic and acidic residues" evidence="1">
    <location>
        <begin position="74"/>
        <end position="99"/>
    </location>
</feature>
<sequence length="367" mass="35936">MVGTAKTVHVALGMMVAGGVAIAAIHTARGQESTGRRASDAQEGASAREGAQERTRSSSSLEERPSLRATAPERTQERAGRAEGETREPRQVEARKDPAAARARLKKAIASSPAASLLQKGDQVLAVDGRRVEDVEGMERHLATLSPGEPVLVEVMRGGERRFIGVQLSAAPKPKSPEARPRAEPAAAAPAAPHVVVVQPVPMAQAPAVAAMGGFFYGGSDVPLGARPPSVSSPGIAQVPGATFAPGPGSSSSYPQVPGVAQPPGFPGATTGFAPPGVFPQVPGVAQPPGFGPGSTVPGVPGRVGIESTSGAPSTAGAAGAPAAPGGGRATVGGRGGGAGSLGGAGAPRGGAARGALGGGMAGGIGR</sequence>
<dbReference type="STRING" id="1192034.CAP_8850"/>
<dbReference type="Gene3D" id="2.30.42.10">
    <property type="match status" value="1"/>
</dbReference>
<evidence type="ECO:0000256" key="1">
    <source>
        <dbReference type="SAM" id="MobiDB-lite"/>
    </source>
</evidence>
<evidence type="ECO:0000313" key="5">
    <source>
        <dbReference type="Proteomes" id="UP000019678"/>
    </source>
</evidence>
<feature type="compositionally biased region" description="Basic and acidic residues" evidence="1">
    <location>
        <begin position="50"/>
        <end position="66"/>
    </location>
</feature>
<dbReference type="Proteomes" id="UP000019678">
    <property type="component" value="Unassembled WGS sequence"/>
</dbReference>
<keyword evidence="5" id="KW-1185">Reference proteome</keyword>
<feature type="signal peptide" evidence="2">
    <location>
        <begin position="1"/>
        <end position="23"/>
    </location>
</feature>
<evidence type="ECO:0000259" key="3">
    <source>
        <dbReference type="Pfam" id="PF13180"/>
    </source>
</evidence>
<protein>
    <recommendedName>
        <fullName evidence="3">PDZ domain-containing protein</fullName>
    </recommendedName>
</protein>
<feature type="chain" id="PRO_5001496081" description="PDZ domain-containing protein" evidence="2">
    <location>
        <begin position="24"/>
        <end position="367"/>
    </location>
</feature>
<dbReference type="RefSeq" id="WP_044250179.1">
    <property type="nucleotide sequence ID" value="NZ_ASRX01000093.1"/>
</dbReference>
<dbReference type="AlphaFoldDB" id="A0A017SW49"/>
<evidence type="ECO:0000256" key="2">
    <source>
        <dbReference type="SAM" id="SignalP"/>
    </source>
</evidence>
<proteinExistence type="predicted"/>
<name>A0A017SW49_9BACT</name>
<dbReference type="InterPro" id="IPR001478">
    <property type="entry name" value="PDZ"/>
</dbReference>
<accession>A0A017SW49</accession>